<dbReference type="STRING" id="634436.SAMN05216361_1454"/>
<accession>A0A1M5HFU3</accession>
<dbReference type="InterPro" id="IPR001296">
    <property type="entry name" value="Glyco_trans_1"/>
</dbReference>
<evidence type="ECO:0000313" key="3">
    <source>
        <dbReference type="Proteomes" id="UP000184520"/>
    </source>
</evidence>
<dbReference type="OrthoDB" id="4611853at2"/>
<protein>
    <submittedName>
        <fullName evidence="2">Glycosyltransferase involved in cell wall bisynthesis</fullName>
    </submittedName>
</protein>
<name>A0A1M5HFU3_9ALTE</name>
<reference evidence="3" key="1">
    <citation type="submission" date="2016-11" db="EMBL/GenBank/DDBJ databases">
        <authorList>
            <person name="Varghese N."/>
            <person name="Submissions S."/>
        </authorList>
    </citation>
    <scope>NUCLEOTIDE SEQUENCE [LARGE SCALE GENOMIC DNA]</scope>
    <source>
        <strain evidence="3">CGMCC 1.8995</strain>
    </source>
</reference>
<sequence length="359" mass="40337">MIFLADLPLPHHGMSAINSALKSEIEGHKIDCLFINTSPSILYKFCRGIFFRPFRPFFHLFCLLRLFFNLIYFKNISVVYRSINGGWGQVYDIAYLVCALCFNKKIYIHHHSFSYFNRKSRLFNLIIKITKGSCVHVVLGVEMQSRLQSMYSVDASEIRIVSNLAFQGPSNGEPVKAKTGLTVGHLANLTVEKGTGFFLDVVKELISRGYSFRASLAGPIISNELITPIENLTEFQSFEYLGSLYGDSKIQYFGKIDIFIFISNYSNEAEPLVLYEAAKSGTLLITSSKGCMSSQTSSLGGFVFDTSSISVVEIADFIQSDIVTQKLKDQQVIDRIQAYDELFLKSRLALNSLISELGK</sequence>
<dbReference type="SUPFAM" id="SSF53756">
    <property type="entry name" value="UDP-Glycosyltransferase/glycogen phosphorylase"/>
    <property type="match status" value="1"/>
</dbReference>
<dbReference type="EMBL" id="FQWD01000002">
    <property type="protein sequence ID" value="SHG14803.1"/>
    <property type="molecule type" value="Genomic_DNA"/>
</dbReference>
<dbReference type="AlphaFoldDB" id="A0A1M5HFU3"/>
<feature type="domain" description="Glycosyl transferase family 1" evidence="1">
    <location>
        <begin position="176"/>
        <end position="309"/>
    </location>
</feature>
<organism evidence="2 3">
    <name type="scientific">Marisediminitalea aggregata</name>
    <dbReference type="NCBI Taxonomy" id="634436"/>
    <lineage>
        <taxon>Bacteria</taxon>
        <taxon>Pseudomonadati</taxon>
        <taxon>Pseudomonadota</taxon>
        <taxon>Gammaproteobacteria</taxon>
        <taxon>Alteromonadales</taxon>
        <taxon>Alteromonadaceae</taxon>
        <taxon>Marisediminitalea</taxon>
    </lineage>
</organism>
<evidence type="ECO:0000259" key="1">
    <source>
        <dbReference type="Pfam" id="PF00534"/>
    </source>
</evidence>
<evidence type="ECO:0000313" key="2">
    <source>
        <dbReference type="EMBL" id="SHG14803.1"/>
    </source>
</evidence>
<keyword evidence="3" id="KW-1185">Reference proteome</keyword>
<dbReference type="Gene3D" id="3.40.50.2000">
    <property type="entry name" value="Glycogen Phosphorylase B"/>
    <property type="match status" value="2"/>
</dbReference>
<gene>
    <name evidence="2" type="ORF">SAMN05216361_1454</name>
</gene>
<dbReference type="Pfam" id="PF00534">
    <property type="entry name" value="Glycos_transf_1"/>
    <property type="match status" value="1"/>
</dbReference>
<dbReference type="GO" id="GO:0016757">
    <property type="term" value="F:glycosyltransferase activity"/>
    <property type="evidence" value="ECO:0007669"/>
    <property type="project" value="InterPro"/>
</dbReference>
<dbReference type="Proteomes" id="UP000184520">
    <property type="component" value="Unassembled WGS sequence"/>
</dbReference>
<keyword evidence="2" id="KW-0808">Transferase</keyword>
<proteinExistence type="predicted"/>